<dbReference type="PANTHER" id="PTHR23347:SF5">
    <property type="entry name" value="HARMONIN-BINDING PROTEIN USHBP1"/>
    <property type="match status" value="1"/>
</dbReference>
<gene>
    <name evidence="4" type="ORF">QTO34_015310</name>
</gene>
<dbReference type="Proteomes" id="UP001177744">
    <property type="component" value="Unassembled WGS sequence"/>
</dbReference>
<evidence type="ECO:0000259" key="3">
    <source>
        <dbReference type="Pfam" id="PF10506"/>
    </source>
</evidence>
<evidence type="ECO:0000313" key="5">
    <source>
        <dbReference type="Proteomes" id="UP001177744"/>
    </source>
</evidence>
<dbReference type="AlphaFoldDB" id="A0AA40I4V6"/>
<dbReference type="InterPro" id="IPR019536">
    <property type="entry name" value="USHBP1_PDZ-bd"/>
</dbReference>
<feature type="compositionally biased region" description="Polar residues" evidence="2">
    <location>
        <begin position="107"/>
        <end position="116"/>
    </location>
</feature>
<protein>
    <recommendedName>
        <fullName evidence="3">Harmonin-binding protein USHBP1 PDZ-binding domain-containing protein</fullName>
    </recommendedName>
</protein>
<reference evidence="4" key="1">
    <citation type="submission" date="2023-06" db="EMBL/GenBank/DDBJ databases">
        <title>Reference genome for the Northern bat (Eptesicus nilssonii), a most northern bat species.</title>
        <authorList>
            <person name="Laine V.N."/>
            <person name="Pulliainen A.T."/>
            <person name="Lilley T.M."/>
        </authorList>
    </citation>
    <scope>NUCLEOTIDE SEQUENCE</scope>
    <source>
        <strain evidence="4">BLF_Eptnil</strain>
        <tissue evidence="4">Kidney</tissue>
    </source>
</reference>
<feature type="compositionally biased region" description="Gly residues" evidence="2">
    <location>
        <begin position="399"/>
        <end position="409"/>
    </location>
</feature>
<sequence length="619" mass="68119">MEMEGRIQGEPRPCLELEGAGGCQREVAHLAERNAWLRLALGSREDELIHMQASLEALQGEKETLQREVQELQDSLLRLESLPPPSHSQVGGLGSSSSSSETVREPWTTQSDSSAQILGPLPSRPLAPEMHIVEAQMEQLQGSIEKLKCFNRLLSAVLQGYKGQCEGLSMQLGQWEAEATALRLALQYRKMGLGVPEHSELVSHSEHCEEVYGVLLTLREANSGAEVPRSDVEAAEKEAQRLLAQEEAVMDGETLWDPQPSPEGSSVDRPTLQEVAVQLRGYVQRLRERRALVKILPEPGPTLAPMPTLPHAEALVQALLETQPGPALPRLEKRRIQQDLEATRETLEDLMLRLQLVRREKRGLELQEAALRAQGPVHMLLLEQLQWERAQLQTRGANSSGGGSSGGSSGDEEPWSQAGGQEEGRIGYGCEPFPPHSCTRALGLWEQLQCLREELEQVAKKGRARRAQSAKLNNDLCKAHRWAASSIHSASPLVPDLRQPLLSDNGIPVRKDRAPVLDGVGGYILAQLPHPSRALVLAFRGAQRKQEEQRRKLEQQVTLLEARQAEELAVLEATTRVLGRPRPPQPTARARGDLSVGPVPGCVYMCQPVVAGPAINILE</sequence>
<keyword evidence="5" id="KW-1185">Reference proteome</keyword>
<dbReference type="PANTHER" id="PTHR23347">
    <property type="entry name" value="COLORECTAL MUTANT CANCER PROTEIN MCC PROTEIN -RELATED"/>
    <property type="match status" value="1"/>
</dbReference>
<evidence type="ECO:0000313" key="4">
    <source>
        <dbReference type="EMBL" id="KAK1342545.1"/>
    </source>
</evidence>
<evidence type="ECO:0000256" key="1">
    <source>
        <dbReference type="SAM" id="Coils"/>
    </source>
</evidence>
<dbReference type="EMBL" id="JAULJE010000005">
    <property type="protein sequence ID" value="KAK1342545.1"/>
    <property type="molecule type" value="Genomic_DNA"/>
</dbReference>
<feature type="region of interest" description="Disordered" evidence="2">
    <location>
        <begin position="80"/>
        <end position="121"/>
    </location>
</feature>
<dbReference type="InterPro" id="IPR040171">
    <property type="entry name" value="USBP1-like"/>
</dbReference>
<organism evidence="4 5">
    <name type="scientific">Cnephaeus nilssonii</name>
    <name type="common">Northern bat</name>
    <name type="synonym">Eptesicus nilssonii</name>
    <dbReference type="NCBI Taxonomy" id="3371016"/>
    <lineage>
        <taxon>Eukaryota</taxon>
        <taxon>Metazoa</taxon>
        <taxon>Chordata</taxon>
        <taxon>Craniata</taxon>
        <taxon>Vertebrata</taxon>
        <taxon>Euteleostomi</taxon>
        <taxon>Mammalia</taxon>
        <taxon>Eutheria</taxon>
        <taxon>Laurasiatheria</taxon>
        <taxon>Chiroptera</taxon>
        <taxon>Yangochiroptera</taxon>
        <taxon>Vespertilionidae</taxon>
        <taxon>Cnephaeus</taxon>
    </lineage>
</organism>
<keyword evidence="1" id="KW-0175">Coiled coil</keyword>
<proteinExistence type="predicted"/>
<feature type="compositionally biased region" description="Low complexity" evidence="2">
    <location>
        <begin position="80"/>
        <end position="100"/>
    </location>
</feature>
<evidence type="ECO:0000256" key="2">
    <source>
        <dbReference type="SAM" id="MobiDB-lite"/>
    </source>
</evidence>
<feature type="domain" description="Harmonin-binding protein USHBP1 PDZ-binding" evidence="3">
    <location>
        <begin position="139"/>
        <end position="218"/>
    </location>
</feature>
<feature type="region of interest" description="Disordered" evidence="2">
    <location>
        <begin position="394"/>
        <end position="428"/>
    </location>
</feature>
<dbReference type="Pfam" id="PF10506">
    <property type="entry name" value="USHBP1_PDZ-bd"/>
    <property type="match status" value="1"/>
</dbReference>
<comment type="caution">
    <text evidence="4">The sequence shown here is derived from an EMBL/GenBank/DDBJ whole genome shotgun (WGS) entry which is preliminary data.</text>
</comment>
<accession>A0AA40I4V6</accession>
<feature type="coiled-coil region" evidence="1">
    <location>
        <begin position="333"/>
        <end position="374"/>
    </location>
</feature>
<name>A0AA40I4V6_CNENI</name>